<sequence length="78" mass="7989">MEKRKWSAVNLAVFVVVLLAIVQLTDAQQKDEGRLLTTRGQRADTNAVAGGSIVEQCASVAAAEGGGHVVAATVVNGA</sequence>
<feature type="chain" id="PRO_5035446712" evidence="1">
    <location>
        <begin position="28"/>
        <end position="78"/>
    </location>
</feature>
<evidence type="ECO:0000256" key="1">
    <source>
        <dbReference type="SAM" id="SignalP"/>
    </source>
</evidence>
<organism evidence="2 3">
    <name type="scientific">Branchiostoma lanceolatum</name>
    <name type="common">Common lancelet</name>
    <name type="synonym">Amphioxus lanceolatum</name>
    <dbReference type="NCBI Taxonomy" id="7740"/>
    <lineage>
        <taxon>Eukaryota</taxon>
        <taxon>Metazoa</taxon>
        <taxon>Chordata</taxon>
        <taxon>Cephalochordata</taxon>
        <taxon>Leptocardii</taxon>
        <taxon>Amphioxiformes</taxon>
        <taxon>Branchiostomatidae</taxon>
        <taxon>Branchiostoma</taxon>
    </lineage>
</organism>
<reference evidence="2" key="1">
    <citation type="submission" date="2022-01" db="EMBL/GenBank/DDBJ databases">
        <authorList>
            <person name="Braso-Vives M."/>
        </authorList>
    </citation>
    <scope>NUCLEOTIDE SEQUENCE</scope>
</reference>
<evidence type="ECO:0000313" key="2">
    <source>
        <dbReference type="EMBL" id="CAH1242664.1"/>
    </source>
</evidence>
<dbReference type="AlphaFoldDB" id="A0A8J9YVP7"/>
<proteinExistence type="predicted"/>
<gene>
    <name evidence="2" type="primary">Hypp6931</name>
    <name evidence="2" type="ORF">BLAG_LOCUS5936</name>
</gene>
<dbReference type="Proteomes" id="UP000838412">
    <property type="component" value="Chromosome 13"/>
</dbReference>
<name>A0A8J9YVP7_BRALA</name>
<keyword evidence="1" id="KW-0732">Signal</keyword>
<evidence type="ECO:0000313" key="3">
    <source>
        <dbReference type="Proteomes" id="UP000838412"/>
    </source>
</evidence>
<feature type="signal peptide" evidence="1">
    <location>
        <begin position="1"/>
        <end position="27"/>
    </location>
</feature>
<accession>A0A8J9YVP7</accession>
<keyword evidence="3" id="KW-1185">Reference proteome</keyword>
<dbReference type="EMBL" id="OV696698">
    <property type="protein sequence ID" value="CAH1242664.1"/>
    <property type="molecule type" value="Genomic_DNA"/>
</dbReference>
<protein>
    <submittedName>
        <fullName evidence="2">Hypp6931 protein</fullName>
    </submittedName>
</protein>